<organism evidence="1 2">
    <name type="scientific">Methylobacterium aquaticum</name>
    <dbReference type="NCBI Taxonomy" id="270351"/>
    <lineage>
        <taxon>Bacteria</taxon>
        <taxon>Pseudomonadati</taxon>
        <taxon>Pseudomonadota</taxon>
        <taxon>Alphaproteobacteria</taxon>
        <taxon>Hyphomicrobiales</taxon>
        <taxon>Methylobacteriaceae</taxon>
        <taxon>Methylobacterium</taxon>
    </lineage>
</organism>
<dbReference type="Proteomes" id="UP000061432">
    <property type="component" value="Chromosome"/>
</dbReference>
<reference evidence="1 2" key="1">
    <citation type="journal article" date="2015" name="Genome Announc.">
        <title>Complete Genome Sequence of Methylobacterium aquaticum Strain 22A, Isolated from Racomitrium japonicum Moss.</title>
        <authorList>
            <person name="Tani A."/>
            <person name="Ogura Y."/>
            <person name="Hayashi T."/>
            <person name="Kimbara K."/>
        </authorList>
    </citation>
    <scope>NUCLEOTIDE SEQUENCE [LARGE SCALE GENOMIC DNA]</scope>
    <source>
        <strain evidence="1 2">MA-22A</strain>
    </source>
</reference>
<sequence length="105" mass="12050">MAGETEADALDMDEWLSLSDEQQEAELQKELAAYSRWYDGLSIAGQLAHRRHMALSNCRSARRLIRLAHCPEIIRQHARNQIKAAQIRLLKIRVWRTTGQQPGEA</sequence>
<protein>
    <submittedName>
        <fullName evidence="1">Uncharacterized protein</fullName>
    </submittedName>
</protein>
<dbReference type="RefSeq" id="WP_145984561.1">
    <property type="nucleotide sequence ID" value="NZ_AP014704.1"/>
</dbReference>
<name>A0A1Y0ZBY4_9HYPH</name>
<dbReference type="EMBL" id="AP014704">
    <property type="protein sequence ID" value="BAR47071.1"/>
    <property type="molecule type" value="Genomic_DNA"/>
</dbReference>
<evidence type="ECO:0000313" key="2">
    <source>
        <dbReference type="Proteomes" id="UP000061432"/>
    </source>
</evidence>
<proteinExistence type="predicted"/>
<evidence type="ECO:0000313" key="1">
    <source>
        <dbReference type="EMBL" id="BAR47071.1"/>
    </source>
</evidence>
<accession>A0A1Y0ZBY4</accession>
<dbReference type="AlphaFoldDB" id="A0A1Y0ZBY4"/>
<reference evidence="2" key="2">
    <citation type="submission" date="2015-01" db="EMBL/GenBank/DDBJ databases">
        <title>Complete genome sequence of Methylobacterium aquaticum strain 22A.</title>
        <authorList>
            <person name="Tani A."/>
            <person name="Ogura Y."/>
            <person name="Hayashi T."/>
        </authorList>
    </citation>
    <scope>NUCLEOTIDE SEQUENCE [LARGE SCALE GENOMIC DNA]</scope>
    <source>
        <strain evidence="2">MA-22A</strain>
    </source>
</reference>
<dbReference type="KEGG" id="maqu:Maq22A_c27825"/>
<dbReference type="STRING" id="270351.Maq22A_c27825"/>
<gene>
    <name evidence="1" type="ORF">Maq22A_c27825</name>
</gene>